<accession>A0A165IGA6</accession>
<evidence type="ECO:0000256" key="2">
    <source>
        <dbReference type="SAM" id="SignalP"/>
    </source>
</evidence>
<keyword evidence="2" id="KW-0732">Signal</keyword>
<dbReference type="EMBL" id="KV425991">
    <property type="protein sequence ID" value="KZV93362.1"/>
    <property type="molecule type" value="Genomic_DNA"/>
</dbReference>
<dbReference type="Proteomes" id="UP000077266">
    <property type="component" value="Unassembled WGS sequence"/>
</dbReference>
<evidence type="ECO:0000256" key="1">
    <source>
        <dbReference type="SAM" id="MobiDB-lite"/>
    </source>
</evidence>
<reference evidence="3 4" key="1">
    <citation type="journal article" date="2016" name="Mol. Biol. Evol.">
        <title>Comparative Genomics of Early-Diverging Mushroom-Forming Fungi Provides Insights into the Origins of Lignocellulose Decay Capabilities.</title>
        <authorList>
            <person name="Nagy L.G."/>
            <person name="Riley R."/>
            <person name="Tritt A."/>
            <person name="Adam C."/>
            <person name="Daum C."/>
            <person name="Floudas D."/>
            <person name="Sun H."/>
            <person name="Yadav J.S."/>
            <person name="Pangilinan J."/>
            <person name="Larsson K.H."/>
            <person name="Matsuura K."/>
            <person name="Barry K."/>
            <person name="Labutti K."/>
            <person name="Kuo R."/>
            <person name="Ohm R.A."/>
            <person name="Bhattacharya S.S."/>
            <person name="Shirouzu T."/>
            <person name="Yoshinaga Y."/>
            <person name="Martin F.M."/>
            <person name="Grigoriev I.V."/>
            <person name="Hibbett D.S."/>
        </authorList>
    </citation>
    <scope>NUCLEOTIDE SEQUENCE [LARGE SCALE GENOMIC DNA]</scope>
    <source>
        <strain evidence="3 4">HHB12029</strain>
    </source>
</reference>
<name>A0A165IGA6_EXIGL</name>
<sequence length="332" mass="35639">MRSAAILLAVAISASAAPLPHKEHHTQEQATTPVNPKLDVLKKNMVWQHRHYAPAQKSTAPAKRAPAPEPYTHRHYEAVGANAKRAPAPKPAADPYTHRHYDAVGANAALKKRQEEHTAKVHDYWNNRHFEVGVDANAAAAEHEHWSHSGTWTHTHTGTWAHEHTRGAHNHHHTGSFPVPTGHATETGGAPGTYPTGAPCWNFPFPHGLPEGATPTSWEWSTSWVLPTGVPADGQDWPFPWPQCPPGQGEGGNGPTGPTPAPPAETPAPTSTTDGPPPATDLPAPPATVEPVPTESSEPAPAPTETEQPAPIPTESSTEAPRQPRLRLRLPR</sequence>
<feature type="compositionally biased region" description="Pro residues" evidence="1">
    <location>
        <begin position="275"/>
        <end position="288"/>
    </location>
</feature>
<feature type="region of interest" description="Disordered" evidence="1">
    <location>
        <begin position="225"/>
        <end position="332"/>
    </location>
</feature>
<proteinExistence type="predicted"/>
<dbReference type="InParanoid" id="A0A165IGA6"/>
<protein>
    <submittedName>
        <fullName evidence="3">Uncharacterized protein</fullName>
    </submittedName>
</protein>
<gene>
    <name evidence="3" type="ORF">EXIGLDRAFT_49914</name>
</gene>
<feature type="compositionally biased region" description="Low complexity" evidence="1">
    <location>
        <begin position="289"/>
        <end position="315"/>
    </location>
</feature>
<feature type="signal peptide" evidence="2">
    <location>
        <begin position="1"/>
        <end position="16"/>
    </location>
</feature>
<organism evidence="3 4">
    <name type="scientific">Exidia glandulosa HHB12029</name>
    <dbReference type="NCBI Taxonomy" id="1314781"/>
    <lineage>
        <taxon>Eukaryota</taxon>
        <taxon>Fungi</taxon>
        <taxon>Dikarya</taxon>
        <taxon>Basidiomycota</taxon>
        <taxon>Agaricomycotina</taxon>
        <taxon>Agaricomycetes</taxon>
        <taxon>Auriculariales</taxon>
        <taxon>Exidiaceae</taxon>
        <taxon>Exidia</taxon>
    </lineage>
</organism>
<feature type="chain" id="PRO_5007859261" evidence="2">
    <location>
        <begin position="17"/>
        <end position="332"/>
    </location>
</feature>
<evidence type="ECO:0000313" key="3">
    <source>
        <dbReference type="EMBL" id="KZV93362.1"/>
    </source>
</evidence>
<keyword evidence="4" id="KW-1185">Reference proteome</keyword>
<evidence type="ECO:0000313" key="4">
    <source>
        <dbReference type="Proteomes" id="UP000077266"/>
    </source>
</evidence>
<feature type="compositionally biased region" description="Pro residues" evidence="1">
    <location>
        <begin position="257"/>
        <end position="266"/>
    </location>
</feature>
<dbReference type="AlphaFoldDB" id="A0A165IGA6"/>